<comment type="cofactor">
    <cofactor evidence="1">
        <name>Mn(2+)</name>
        <dbReference type="ChEBI" id="CHEBI:29035"/>
    </cofactor>
</comment>
<dbReference type="InterPro" id="IPR045121">
    <property type="entry name" value="CoAse"/>
</dbReference>
<proteinExistence type="predicted"/>
<dbReference type="Pfam" id="PF00293">
    <property type="entry name" value="NUDIX"/>
    <property type="match status" value="1"/>
</dbReference>
<reference evidence="9" key="2">
    <citation type="submission" date="2021-08" db="EMBL/GenBank/DDBJ databases">
        <authorList>
            <person name="Tani A."/>
            <person name="Ola A."/>
            <person name="Ogura Y."/>
            <person name="Katsura K."/>
            <person name="Hayashi T."/>
        </authorList>
    </citation>
    <scope>NUCLEOTIDE SEQUENCE</scope>
    <source>
        <strain evidence="9">DSM 23632</strain>
    </source>
</reference>
<dbReference type="PANTHER" id="PTHR12992:SF11">
    <property type="entry name" value="MITOCHONDRIAL COENZYME A DIPHOSPHATASE NUDT8"/>
    <property type="match status" value="1"/>
</dbReference>
<dbReference type="Gene3D" id="3.90.79.10">
    <property type="entry name" value="Nucleoside Triphosphate Pyrophosphohydrolase"/>
    <property type="match status" value="1"/>
</dbReference>
<evidence type="ECO:0000256" key="5">
    <source>
        <dbReference type="ARBA" id="ARBA00022842"/>
    </source>
</evidence>
<keyword evidence="3" id="KW-0479">Metal-binding</keyword>
<keyword evidence="5" id="KW-0460">Magnesium</keyword>
<reference evidence="9" key="1">
    <citation type="journal article" date="2021" name="Front. Microbiol.">
        <title>Comprehensive Comparative Genomics and Phenotyping of Methylobacterium Species.</title>
        <authorList>
            <person name="Alessa O."/>
            <person name="Ogura Y."/>
            <person name="Fujitani Y."/>
            <person name="Takami H."/>
            <person name="Hayashi T."/>
            <person name="Sahin N."/>
            <person name="Tani A."/>
        </authorList>
    </citation>
    <scope>NUCLEOTIDE SEQUENCE</scope>
    <source>
        <strain evidence="9">DSM 23632</strain>
    </source>
</reference>
<evidence type="ECO:0000256" key="2">
    <source>
        <dbReference type="ARBA" id="ARBA00001946"/>
    </source>
</evidence>
<evidence type="ECO:0000259" key="8">
    <source>
        <dbReference type="PROSITE" id="PS51462"/>
    </source>
</evidence>
<keyword evidence="6" id="KW-0464">Manganese</keyword>
<dbReference type="Proteomes" id="UP001055057">
    <property type="component" value="Unassembled WGS sequence"/>
</dbReference>
<feature type="domain" description="Nudix hydrolase" evidence="8">
    <location>
        <begin position="53"/>
        <end position="185"/>
    </location>
</feature>
<dbReference type="PROSITE" id="PS51462">
    <property type="entry name" value="NUDIX"/>
    <property type="match status" value="1"/>
</dbReference>
<evidence type="ECO:0000256" key="7">
    <source>
        <dbReference type="SAM" id="MobiDB-lite"/>
    </source>
</evidence>
<comment type="cofactor">
    <cofactor evidence="2">
        <name>Mg(2+)</name>
        <dbReference type="ChEBI" id="CHEBI:18420"/>
    </cofactor>
</comment>
<dbReference type="RefSeq" id="WP_238182246.1">
    <property type="nucleotide sequence ID" value="NZ_BPRB01000088.1"/>
</dbReference>
<dbReference type="InterPro" id="IPR015797">
    <property type="entry name" value="NUDIX_hydrolase-like_dom_sf"/>
</dbReference>
<evidence type="ECO:0000256" key="1">
    <source>
        <dbReference type="ARBA" id="ARBA00001936"/>
    </source>
</evidence>
<dbReference type="InterPro" id="IPR000086">
    <property type="entry name" value="NUDIX_hydrolase_dom"/>
</dbReference>
<evidence type="ECO:0000313" key="9">
    <source>
        <dbReference type="EMBL" id="GJE59676.1"/>
    </source>
</evidence>
<evidence type="ECO:0000256" key="3">
    <source>
        <dbReference type="ARBA" id="ARBA00022723"/>
    </source>
</evidence>
<comment type="caution">
    <text evidence="9">The sequence shown here is derived from an EMBL/GenBank/DDBJ whole genome shotgun (WGS) entry which is preliminary data.</text>
</comment>
<name>A0ABQ4TYR1_9HYPH</name>
<sequence>MSQPADADLRDFLARAAAGLSPEPPGPADPTSNPQGDHRLDPDGAAVIPPPPHRRAAVLVPVVARPEGLFLILTQRAAHLRDHSGQIALPGGKIDPADATPLAAALREAEEEIGLPPAAVRMLGYLDPYLSATGFLVVPVIGLVDPAARLVPNPAEVADIFEVPLAVPMDRARYVLRSRTWQGRQRYFYTLPFGERMIWGVTAGILHNLRDRLCEAARAAEPNLCENGAVCP</sequence>
<evidence type="ECO:0000256" key="6">
    <source>
        <dbReference type="ARBA" id="ARBA00023211"/>
    </source>
</evidence>
<dbReference type="CDD" id="cd03426">
    <property type="entry name" value="NUDIX_CoAse_Nudt7"/>
    <property type="match status" value="1"/>
</dbReference>
<keyword evidence="10" id="KW-1185">Reference proteome</keyword>
<dbReference type="EMBL" id="BPRB01000088">
    <property type="protein sequence ID" value="GJE59676.1"/>
    <property type="molecule type" value="Genomic_DNA"/>
</dbReference>
<dbReference type="GO" id="GO:0016787">
    <property type="term" value="F:hydrolase activity"/>
    <property type="evidence" value="ECO:0007669"/>
    <property type="project" value="UniProtKB-KW"/>
</dbReference>
<evidence type="ECO:0000256" key="4">
    <source>
        <dbReference type="ARBA" id="ARBA00022801"/>
    </source>
</evidence>
<accession>A0ABQ4TYR1</accession>
<keyword evidence="4 9" id="KW-0378">Hydrolase</keyword>
<feature type="region of interest" description="Disordered" evidence="7">
    <location>
        <begin position="1"/>
        <end position="51"/>
    </location>
</feature>
<dbReference type="SUPFAM" id="SSF55811">
    <property type="entry name" value="Nudix"/>
    <property type="match status" value="1"/>
</dbReference>
<gene>
    <name evidence="9" type="primary">nudL</name>
    <name evidence="9" type="ORF">MPOCJGCO_1776</name>
</gene>
<evidence type="ECO:0000313" key="10">
    <source>
        <dbReference type="Proteomes" id="UP001055057"/>
    </source>
</evidence>
<organism evidence="9 10">
    <name type="scientific">Methylobacterium trifolii</name>
    <dbReference type="NCBI Taxonomy" id="1003092"/>
    <lineage>
        <taxon>Bacteria</taxon>
        <taxon>Pseudomonadati</taxon>
        <taxon>Pseudomonadota</taxon>
        <taxon>Alphaproteobacteria</taxon>
        <taxon>Hyphomicrobiales</taxon>
        <taxon>Methylobacteriaceae</taxon>
        <taxon>Methylobacterium</taxon>
    </lineage>
</organism>
<dbReference type="NCBIfam" id="NF007980">
    <property type="entry name" value="PRK10707.1"/>
    <property type="match status" value="1"/>
</dbReference>
<protein>
    <submittedName>
        <fullName evidence="9">Nudix hydrolase NudL</fullName>
    </submittedName>
</protein>
<dbReference type="PANTHER" id="PTHR12992">
    <property type="entry name" value="NUDIX HYDROLASE"/>
    <property type="match status" value="1"/>
</dbReference>